<dbReference type="EMBL" id="CP016076">
    <property type="protein sequence ID" value="APU12579.1"/>
    <property type="molecule type" value="Genomic_DNA"/>
</dbReference>
<reference evidence="3" key="1">
    <citation type="submission" date="2016-06" db="EMBL/GenBank/DDBJ databases">
        <title>Complete genome sequence of Actinoalloteichus fjordicus DSM 46855 (=ADI127-17), type strain of the new species Actinoalloteichus fjordicus.</title>
        <authorList>
            <person name="Ruckert C."/>
            <person name="Nouioui I."/>
            <person name="Willmese J."/>
            <person name="van Wezel G."/>
            <person name="Klenk H.-P."/>
            <person name="Kalinowski J."/>
            <person name="Zotchev S.B."/>
        </authorList>
    </citation>
    <scope>NUCLEOTIDE SEQUENCE [LARGE SCALE GENOMIC DNA]</scope>
    <source>
        <strain evidence="3">ADI127-7</strain>
    </source>
</reference>
<feature type="transmembrane region" description="Helical" evidence="1">
    <location>
        <begin position="30"/>
        <end position="54"/>
    </location>
</feature>
<organism evidence="2 3">
    <name type="scientific">Actinoalloteichus fjordicus</name>
    <dbReference type="NCBI Taxonomy" id="1612552"/>
    <lineage>
        <taxon>Bacteria</taxon>
        <taxon>Bacillati</taxon>
        <taxon>Actinomycetota</taxon>
        <taxon>Actinomycetes</taxon>
        <taxon>Pseudonocardiales</taxon>
        <taxon>Pseudonocardiaceae</taxon>
        <taxon>Actinoalloteichus</taxon>
    </lineage>
</organism>
<name>A0AAC9L913_9PSEU</name>
<evidence type="ECO:0000256" key="1">
    <source>
        <dbReference type="SAM" id="Phobius"/>
    </source>
</evidence>
<protein>
    <submittedName>
        <fullName evidence="2">Uncharacterized protein</fullName>
    </submittedName>
</protein>
<gene>
    <name evidence="2" type="ORF">UA74_02460</name>
</gene>
<dbReference type="KEGG" id="acad:UA74_02460"/>
<dbReference type="Proteomes" id="UP000185511">
    <property type="component" value="Chromosome"/>
</dbReference>
<feature type="transmembrane region" description="Helical" evidence="1">
    <location>
        <begin position="179"/>
        <end position="202"/>
    </location>
</feature>
<keyword evidence="1" id="KW-0812">Transmembrane</keyword>
<keyword evidence="1" id="KW-0472">Membrane</keyword>
<evidence type="ECO:0000313" key="3">
    <source>
        <dbReference type="Proteomes" id="UP000185511"/>
    </source>
</evidence>
<evidence type="ECO:0000313" key="2">
    <source>
        <dbReference type="EMBL" id="APU12579.1"/>
    </source>
</evidence>
<keyword evidence="1" id="KW-1133">Transmembrane helix</keyword>
<proteinExistence type="predicted"/>
<dbReference type="AlphaFoldDB" id="A0AAC9L913"/>
<accession>A0AAC9L913</accession>
<keyword evidence="3" id="KW-1185">Reference proteome</keyword>
<sequence length="212" mass="22487">MDRVRVALIGAGPGVMGENVSSNTTSSRGLGVTVIVALAAALTVAGIHLIGTYLPTVFSSTALRTATGTVHDRYVSVPDEILETDVPRYRWAGGELYLAADEDGAQRRSLNCMFRPDDGSTSEWVSLEFRPEHAGTLVYRGTPPAAAPADMSCVNDAREQVLVYTGADMDRAATVADRWWAVVVGLQAFGAAILVIVIGVVIGRVRGRAGQR</sequence>